<organism evidence="1 2">
    <name type="scientific">Lapidilactobacillus achengensis</name>
    <dbReference type="NCBI Taxonomy" id="2486000"/>
    <lineage>
        <taxon>Bacteria</taxon>
        <taxon>Bacillati</taxon>
        <taxon>Bacillota</taxon>
        <taxon>Bacilli</taxon>
        <taxon>Lactobacillales</taxon>
        <taxon>Lactobacillaceae</taxon>
        <taxon>Lapidilactobacillus</taxon>
    </lineage>
</organism>
<accession>A0ABW1UPQ5</accession>
<dbReference type="RefSeq" id="WP_125599939.1">
    <property type="nucleotide sequence ID" value="NZ_JBHSSM010000022.1"/>
</dbReference>
<dbReference type="EMBL" id="JBHSSM010000022">
    <property type="protein sequence ID" value="MFC6315947.1"/>
    <property type="molecule type" value="Genomic_DNA"/>
</dbReference>
<sequence>MASPVNKPLYKIGLYEENDLNKQFHENQVLPFYSELLGHVVRGRITKKYRYSCLIDISNSDRTSEFQKEQYNSHIVVSYRDLQPEPTL</sequence>
<keyword evidence="2" id="KW-1185">Reference proteome</keyword>
<evidence type="ECO:0000313" key="2">
    <source>
        <dbReference type="Proteomes" id="UP001596310"/>
    </source>
</evidence>
<proteinExistence type="predicted"/>
<reference evidence="2" key="1">
    <citation type="journal article" date="2019" name="Int. J. Syst. Evol. Microbiol.">
        <title>The Global Catalogue of Microorganisms (GCM) 10K type strain sequencing project: providing services to taxonomists for standard genome sequencing and annotation.</title>
        <authorList>
            <consortium name="The Broad Institute Genomics Platform"/>
            <consortium name="The Broad Institute Genome Sequencing Center for Infectious Disease"/>
            <person name="Wu L."/>
            <person name="Ma J."/>
        </authorList>
    </citation>
    <scope>NUCLEOTIDE SEQUENCE [LARGE SCALE GENOMIC DNA]</scope>
    <source>
        <strain evidence="2">CCM 8897</strain>
    </source>
</reference>
<gene>
    <name evidence="1" type="ORF">ACFQHW_10275</name>
</gene>
<name>A0ABW1UPQ5_9LACO</name>
<dbReference type="Proteomes" id="UP001596310">
    <property type="component" value="Unassembled WGS sequence"/>
</dbReference>
<comment type="caution">
    <text evidence="1">The sequence shown here is derived from an EMBL/GenBank/DDBJ whole genome shotgun (WGS) entry which is preliminary data.</text>
</comment>
<evidence type="ECO:0000313" key="1">
    <source>
        <dbReference type="EMBL" id="MFC6315947.1"/>
    </source>
</evidence>
<protein>
    <submittedName>
        <fullName evidence="1">Uncharacterized protein</fullName>
    </submittedName>
</protein>